<proteinExistence type="inferred from homology"/>
<sequence>MNFLNFFFHLFILFPVMYTLENSCQNSWCSENNILIRFPFLLEAEGDQEYPYCGYPGFELSCTNDSRTILTLPYSEVFYVREIDYLRQYIQVYDPHHCLPNRLLSLNLSGSPFVTRFLTNYTLLSCSTPNIGSQFIPVDCLSNSTHFVSVIPSLSFTNSLPESCFIVRNLSVPSDSSYQDFFLNNQISEDFELTWSSPNCRYCELQDDMCGFESRNSDQVRCFSNQQTNHQTGHSKDDLLISRIIILCVGGTALLCAIGTGCLACYSRGRTISDEPAININITRMGVGLDESTIESFEKIVLGESRRLPGVEHNDGTGCCPICLSEYNSKDIIRCIPECRHCFHAHCIDEWLRINTTCPICRNSPSPHFP</sequence>
<dbReference type="Pfam" id="PF13639">
    <property type="entry name" value="zf-RING_2"/>
    <property type="match status" value="1"/>
</dbReference>
<dbReference type="PANTHER" id="PTHR46279:SF2">
    <property type="entry name" value="RING-H2 FINGER PROTEIN ATL21A-RELATED"/>
    <property type="match status" value="1"/>
</dbReference>
<dbReference type="SMART" id="SM00184">
    <property type="entry name" value="RING"/>
    <property type="match status" value="1"/>
</dbReference>
<evidence type="ECO:0000256" key="14">
    <source>
        <dbReference type="ARBA" id="ARBA00024209"/>
    </source>
</evidence>
<dbReference type="GO" id="GO:0008270">
    <property type="term" value="F:zinc ion binding"/>
    <property type="evidence" value="ECO:0007669"/>
    <property type="project" value="UniProtKB-KW"/>
</dbReference>
<evidence type="ECO:0000256" key="17">
    <source>
        <dbReference type="PROSITE-ProRule" id="PRU00175"/>
    </source>
</evidence>
<dbReference type="GO" id="GO:0030247">
    <property type="term" value="F:polysaccharide binding"/>
    <property type="evidence" value="ECO:0007669"/>
    <property type="project" value="InterPro"/>
</dbReference>
<evidence type="ECO:0000256" key="10">
    <source>
        <dbReference type="ARBA" id="ARBA00022833"/>
    </source>
</evidence>
<evidence type="ECO:0000256" key="13">
    <source>
        <dbReference type="ARBA" id="ARBA00023180"/>
    </source>
</evidence>
<dbReference type="EMBL" id="OX451740">
    <property type="protein sequence ID" value="CAI8615702.1"/>
    <property type="molecule type" value="Genomic_DNA"/>
</dbReference>
<dbReference type="InterPro" id="IPR001841">
    <property type="entry name" value="Znf_RING"/>
</dbReference>
<dbReference type="SUPFAM" id="SSF57850">
    <property type="entry name" value="RING/U-box"/>
    <property type="match status" value="1"/>
</dbReference>
<dbReference type="GO" id="GO:0016020">
    <property type="term" value="C:membrane"/>
    <property type="evidence" value="ECO:0007669"/>
    <property type="project" value="UniProtKB-SubCell"/>
</dbReference>
<protein>
    <recommendedName>
        <fullName evidence="19">RING-type domain-containing protein</fullName>
    </recommendedName>
</protein>
<dbReference type="CDD" id="cd16461">
    <property type="entry name" value="RING-H2_EL5-like"/>
    <property type="match status" value="1"/>
</dbReference>
<dbReference type="PROSITE" id="PS50089">
    <property type="entry name" value="ZF_RING_2"/>
    <property type="match status" value="1"/>
</dbReference>
<evidence type="ECO:0000256" key="9">
    <source>
        <dbReference type="ARBA" id="ARBA00022786"/>
    </source>
</evidence>
<dbReference type="Gene3D" id="3.30.40.10">
    <property type="entry name" value="Zinc/RING finger domain, C3HC4 (zinc finger)"/>
    <property type="match status" value="1"/>
</dbReference>
<evidence type="ECO:0000313" key="21">
    <source>
        <dbReference type="Proteomes" id="UP001157006"/>
    </source>
</evidence>
<evidence type="ECO:0000256" key="11">
    <source>
        <dbReference type="ARBA" id="ARBA00022989"/>
    </source>
</evidence>
<dbReference type="GO" id="GO:0004674">
    <property type="term" value="F:protein serine/threonine kinase activity"/>
    <property type="evidence" value="ECO:0007669"/>
    <property type="project" value="UniProtKB-EC"/>
</dbReference>
<evidence type="ECO:0000256" key="12">
    <source>
        <dbReference type="ARBA" id="ARBA00023136"/>
    </source>
</evidence>
<evidence type="ECO:0000256" key="2">
    <source>
        <dbReference type="ARBA" id="ARBA00004167"/>
    </source>
</evidence>
<evidence type="ECO:0000256" key="1">
    <source>
        <dbReference type="ARBA" id="ARBA00000900"/>
    </source>
</evidence>
<comment type="similarity">
    <text evidence="14">Belongs to the RING-type zinc finger family. ATL subfamily.</text>
</comment>
<feature type="signal peptide" evidence="18">
    <location>
        <begin position="1"/>
        <end position="19"/>
    </location>
</feature>
<keyword evidence="12" id="KW-0472">Membrane</keyword>
<evidence type="ECO:0000256" key="4">
    <source>
        <dbReference type="ARBA" id="ARBA00022679"/>
    </source>
</evidence>
<gene>
    <name evidence="20" type="ORF">VFH_V191680</name>
</gene>
<comment type="catalytic activity">
    <reaction evidence="16">
        <text>L-seryl-[protein] + ATP = O-phospho-L-seryl-[protein] + ADP + H(+)</text>
        <dbReference type="Rhea" id="RHEA:17989"/>
        <dbReference type="Rhea" id="RHEA-COMP:9863"/>
        <dbReference type="Rhea" id="RHEA-COMP:11604"/>
        <dbReference type="ChEBI" id="CHEBI:15378"/>
        <dbReference type="ChEBI" id="CHEBI:29999"/>
        <dbReference type="ChEBI" id="CHEBI:30616"/>
        <dbReference type="ChEBI" id="CHEBI:83421"/>
        <dbReference type="ChEBI" id="CHEBI:456216"/>
        <dbReference type="EC" id="2.7.11.1"/>
    </reaction>
</comment>
<evidence type="ECO:0000256" key="16">
    <source>
        <dbReference type="ARBA" id="ARBA00048679"/>
    </source>
</evidence>
<comment type="catalytic activity">
    <reaction evidence="15">
        <text>L-threonyl-[protein] + ATP = O-phospho-L-threonyl-[protein] + ADP + H(+)</text>
        <dbReference type="Rhea" id="RHEA:46608"/>
        <dbReference type="Rhea" id="RHEA-COMP:11060"/>
        <dbReference type="Rhea" id="RHEA-COMP:11605"/>
        <dbReference type="ChEBI" id="CHEBI:15378"/>
        <dbReference type="ChEBI" id="CHEBI:30013"/>
        <dbReference type="ChEBI" id="CHEBI:30616"/>
        <dbReference type="ChEBI" id="CHEBI:61977"/>
        <dbReference type="ChEBI" id="CHEBI:456216"/>
        <dbReference type="EC" id="2.7.11.1"/>
    </reaction>
</comment>
<dbReference type="InterPro" id="IPR046948">
    <property type="entry name" value="ATL20-22-like"/>
</dbReference>
<keyword evidence="5" id="KW-0812">Transmembrane</keyword>
<keyword evidence="10" id="KW-0862">Zinc</keyword>
<keyword evidence="4" id="KW-0808">Transferase</keyword>
<feature type="domain" description="RING-type" evidence="19">
    <location>
        <begin position="320"/>
        <end position="362"/>
    </location>
</feature>
<comment type="catalytic activity">
    <reaction evidence="1">
        <text>S-ubiquitinyl-[E2 ubiquitin-conjugating enzyme]-L-cysteine + [acceptor protein]-L-lysine = [E2 ubiquitin-conjugating enzyme]-L-cysteine + N(6)-ubiquitinyl-[acceptor protein]-L-lysine.</text>
        <dbReference type="EC" id="2.3.2.27"/>
    </reaction>
</comment>
<dbReference type="InterPro" id="IPR032872">
    <property type="entry name" value="WAK_assoc_C"/>
</dbReference>
<dbReference type="Pfam" id="PF14380">
    <property type="entry name" value="WAK_assoc"/>
    <property type="match status" value="1"/>
</dbReference>
<keyword evidence="8 17" id="KW-0863">Zinc-finger</keyword>
<dbReference type="Pfam" id="PF13947">
    <property type="entry name" value="GUB_WAK_bind"/>
    <property type="match status" value="1"/>
</dbReference>
<evidence type="ECO:0000256" key="7">
    <source>
        <dbReference type="ARBA" id="ARBA00022729"/>
    </source>
</evidence>
<evidence type="ECO:0000259" key="19">
    <source>
        <dbReference type="PROSITE" id="PS50089"/>
    </source>
</evidence>
<evidence type="ECO:0000256" key="18">
    <source>
        <dbReference type="SAM" id="SignalP"/>
    </source>
</evidence>
<feature type="chain" id="PRO_5043314696" description="RING-type domain-containing protein" evidence="18">
    <location>
        <begin position="20"/>
        <end position="370"/>
    </location>
</feature>
<dbReference type="AlphaFoldDB" id="A0AAV1B2N4"/>
<keyword evidence="7 18" id="KW-0732">Signal</keyword>
<keyword evidence="13" id="KW-0325">Glycoprotein</keyword>
<keyword evidence="9" id="KW-0833">Ubl conjugation pathway</keyword>
<organism evidence="20 21">
    <name type="scientific">Vicia faba</name>
    <name type="common">Broad bean</name>
    <name type="synonym">Faba vulgaris</name>
    <dbReference type="NCBI Taxonomy" id="3906"/>
    <lineage>
        <taxon>Eukaryota</taxon>
        <taxon>Viridiplantae</taxon>
        <taxon>Streptophyta</taxon>
        <taxon>Embryophyta</taxon>
        <taxon>Tracheophyta</taxon>
        <taxon>Spermatophyta</taxon>
        <taxon>Magnoliopsida</taxon>
        <taxon>eudicotyledons</taxon>
        <taxon>Gunneridae</taxon>
        <taxon>Pentapetalae</taxon>
        <taxon>rosids</taxon>
        <taxon>fabids</taxon>
        <taxon>Fabales</taxon>
        <taxon>Fabaceae</taxon>
        <taxon>Papilionoideae</taxon>
        <taxon>50 kb inversion clade</taxon>
        <taxon>NPAAA clade</taxon>
        <taxon>Hologalegina</taxon>
        <taxon>IRL clade</taxon>
        <taxon>Fabeae</taxon>
        <taxon>Vicia</taxon>
    </lineage>
</organism>
<comment type="pathway">
    <text evidence="3">Protein modification; protein ubiquitination.</text>
</comment>
<accession>A0AAV1B2N4</accession>
<reference evidence="20 21" key="1">
    <citation type="submission" date="2023-01" db="EMBL/GenBank/DDBJ databases">
        <authorList>
            <person name="Kreplak J."/>
        </authorList>
    </citation>
    <scope>NUCLEOTIDE SEQUENCE [LARGE SCALE GENOMIC DNA]</scope>
</reference>
<evidence type="ECO:0000256" key="5">
    <source>
        <dbReference type="ARBA" id="ARBA00022692"/>
    </source>
</evidence>
<dbReference type="InterPro" id="IPR013083">
    <property type="entry name" value="Znf_RING/FYVE/PHD"/>
</dbReference>
<keyword evidence="11" id="KW-1133">Transmembrane helix</keyword>
<dbReference type="GO" id="GO:0061630">
    <property type="term" value="F:ubiquitin protein ligase activity"/>
    <property type="evidence" value="ECO:0007669"/>
    <property type="project" value="UniProtKB-EC"/>
</dbReference>
<evidence type="ECO:0000256" key="8">
    <source>
        <dbReference type="ARBA" id="ARBA00022771"/>
    </source>
</evidence>
<comment type="subcellular location">
    <subcellularLocation>
        <location evidence="2">Membrane</location>
        <topology evidence="2">Single-pass membrane protein</topology>
    </subcellularLocation>
</comment>
<evidence type="ECO:0000256" key="15">
    <source>
        <dbReference type="ARBA" id="ARBA00047899"/>
    </source>
</evidence>
<dbReference type="InterPro" id="IPR025287">
    <property type="entry name" value="WAK_GUB"/>
</dbReference>
<name>A0AAV1B2N4_VICFA</name>
<dbReference type="Proteomes" id="UP001157006">
    <property type="component" value="Chromosome 5"/>
</dbReference>
<evidence type="ECO:0000256" key="6">
    <source>
        <dbReference type="ARBA" id="ARBA00022723"/>
    </source>
</evidence>
<keyword evidence="21" id="KW-1185">Reference proteome</keyword>
<evidence type="ECO:0000313" key="20">
    <source>
        <dbReference type="EMBL" id="CAI8615702.1"/>
    </source>
</evidence>
<evidence type="ECO:0000256" key="3">
    <source>
        <dbReference type="ARBA" id="ARBA00004906"/>
    </source>
</evidence>
<keyword evidence="6" id="KW-0479">Metal-binding</keyword>
<dbReference type="PANTHER" id="PTHR46279">
    <property type="entry name" value="RING/U-BOX SUPERFAMILY PROTEIN"/>
    <property type="match status" value="1"/>
</dbReference>